<gene>
    <name evidence="2" type="ORF">PCOR1329_LOCUS20815</name>
</gene>
<feature type="region of interest" description="Disordered" evidence="1">
    <location>
        <begin position="38"/>
        <end position="79"/>
    </location>
</feature>
<feature type="region of interest" description="Disordered" evidence="1">
    <location>
        <begin position="1"/>
        <end position="21"/>
    </location>
</feature>
<evidence type="ECO:0000313" key="2">
    <source>
        <dbReference type="EMBL" id="CAK0818603.1"/>
    </source>
</evidence>
<feature type="compositionally biased region" description="Basic and acidic residues" evidence="1">
    <location>
        <begin position="56"/>
        <end position="67"/>
    </location>
</feature>
<evidence type="ECO:0000256" key="1">
    <source>
        <dbReference type="SAM" id="MobiDB-lite"/>
    </source>
</evidence>
<sequence length="106" mass="11844">MEKKQLENDLRVMPQPAFRPGIPPAAGAIQLLVEAGTGAGGTRSWRGPDWGASDFWPRRRDDQKEYRSPANKDTTCPPQWLGMEHLKLDAANTKSWTARTACRPEV</sequence>
<accession>A0ABN9RKR0</accession>
<feature type="compositionally biased region" description="Basic and acidic residues" evidence="1">
    <location>
        <begin position="1"/>
        <end position="10"/>
    </location>
</feature>
<proteinExistence type="predicted"/>
<reference evidence="2" key="1">
    <citation type="submission" date="2023-10" db="EMBL/GenBank/DDBJ databases">
        <authorList>
            <person name="Chen Y."/>
            <person name="Shah S."/>
            <person name="Dougan E. K."/>
            <person name="Thang M."/>
            <person name="Chan C."/>
        </authorList>
    </citation>
    <scope>NUCLEOTIDE SEQUENCE [LARGE SCALE GENOMIC DNA]</scope>
</reference>
<keyword evidence="3" id="KW-1185">Reference proteome</keyword>
<evidence type="ECO:0000313" key="3">
    <source>
        <dbReference type="Proteomes" id="UP001189429"/>
    </source>
</evidence>
<comment type="caution">
    <text evidence="2">The sequence shown here is derived from an EMBL/GenBank/DDBJ whole genome shotgun (WGS) entry which is preliminary data.</text>
</comment>
<dbReference type="Proteomes" id="UP001189429">
    <property type="component" value="Unassembled WGS sequence"/>
</dbReference>
<protein>
    <submittedName>
        <fullName evidence="2">Uncharacterized protein</fullName>
    </submittedName>
</protein>
<name>A0ABN9RKR0_9DINO</name>
<dbReference type="EMBL" id="CAUYUJ010006770">
    <property type="protein sequence ID" value="CAK0818603.1"/>
    <property type="molecule type" value="Genomic_DNA"/>
</dbReference>
<organism evidence="2 3">
    <name type="scientific">Prorocentrum cordatum</name>
    <dbReference type="NCBI Taxonomy" id="2364126"/>
    <lineage>
        <taxon>Eukaryota</taxon>
        <taxon>Sar</taxon>
        <taxon>Alveolata</taxon>
        <taxon>Dinophyceae</taxon>
        <taxon>Prorocentrales</taxon>
        <taxon>Prorocentraceae</taxon>
        <taxon>Prorocentrum</taxon>
    </lineage>
</organism>